<accession>A0A1G6KTP8</accession>
<keyword evidence="4" id="KW-1185">Reference proteome</keyword>
<dbReference type="EMBL" id="FOIC01000003">
    <property type="protein sequence ID" value="SET06620.1"/>
    <property type="molecule type" value="Genomic_DNA"/>
</dbReference>
<dbReference type="AlphaFoldDB" id="A0A1G6KTP8"/>
<dbReference type="Proteomes" id="UP000199320">
    <property type="component" value="Unassembled WGS sequence"/>
</dbReference>
<feature type="transmembrane region" description="Helical" evidence="1">
    <location>
        <begin position="6"/>
        <end position="24"/>
    </location>
</feature>
<protein>
    <submittedName>
        <fullName evidence="2">Uncharacterized protein</fullName>
    </submittedName>
</protein>
<reference evidence="4 5" key="2">
    <citation type="submission" date="2016-10" db="EMBL/GenBank/DDBJ databases">
        <authorList>
            <person name="Varghese N."/>
            <person name="Submissions S."/>
        </authorList>
    </citation>
    <scope>NUCLEOTIDE SEQUENCE [LARGE SCALE GENOMIC DNA]</scope>
    <source>
        <strain evidence="2 5">CDM_1</strain>
        <strain evidence="4">CDM_6</strain>
    </source>
</reference>
<evidence type="ECO:0000313" key="4">
    <source>
        <dbReference type="Proteomes" id="UP000199320"/>
    </source>
</evidence>
<keyword evidence="1" id="KW-0812">Transmembrane</keyword>
<dbReference type="EMBL" id="FMZP01000003">
    <property type="protein sequence ID" value="SDC33865.1"/>
    <property type="molecule type" value="Genomic_DNA"/>
</dbReference>
<keyword evidence="1" id="KW-1133">Transmembrane helix</keyword>
<name>A0A1G6KTP8_9EURY</name>
<feature type="transmembrane region" description="Helical" evidence="1">
    <location>
        <begin position="36"/>
        <end position="55"/>
    </location>
</feature>
<evidence type="ECO:0000313" key="3">
    <source>
        <dbReference type="EMBL" id="SET06620.1"/>
    </source>
</evidence>
<dbReference type="Proteomes" id="UP000324021">
    <property type="component" value="Unassembled WGS sequence"/>
</dbReference>
<evidence type="ECO:0000313" key="2">
    <source>
        <dbReference type="EMBL" id="SDC33865.1"/>
    </source>
</evidence>
<gene>
    <name evidence="3" type="ORF">SAMN04488694_103248</name>
    <name evidence="2" type="ORF">SAMN05192552_100360</name>
</gene>
<evidence type="ECO:0000256" key="1">
    <source>
        <dbReference type="SAM" id="Phobius"/>
    </source>
</evidence>
<organism evidence="2 5">
    <name type="scientific">Natrinema hispanicum</name>
    <dbReference type="NCBI Taxonomy" id="392421"/>
    <lineage>
        <taxon>Archaea</taxon>
        <taxon>Methanobacteriati</taxon>
        <taxon>Methanobacteriota</taxon>
        <taxon>Stenosarchaea group</taxon>
        <taxon>Halobacteria</taxon>
        <taxon>Halobacteriales</taxon>
        <taxon>Natrialbaceae</taxon>
        <taxon>Natrinema</taxon>
    </lineage>
</organism>
<evidence type="ECO:0000313" key="5">
    <source>
        <dbReference type="Proteomes" id="UP000324021"/>
    </source>
</evidence>
<proteinExistence type="predicted"/>
<sequence length="58" mass="5983">MRSTGITTSLIIWTAAFVGIYVLSAIPGSAKYKATIGGLIVVAAVLFTTVLSLGSPQR</sequence>
<keyword evidence="1" id="KW-0472">Membrane</keyword>
<reference evidence="3" key="1">
    <citation type="submission" date="2016-10" db="EMBL/GenBank/DDBJ databases">
        <authorList>
            <person name="de Groot N.N."/>
        </authorList>
    </citation>
    <scope>NUCLEOTIDE SEQUENCE [LARGE SCALE GENOMIC DNA]</scope>
    <source>
        <strain evidence="3">CDM_6</strain>
    </source>
</reference>